<sequence>MALKTGFVKWFNEVQGRGFITPDDGGSDVFVRHTSVVDRGPGRSALREGDRVSFEVSDTPKGPVATSVIKN</sequence>
<dbReference type="PANTHER" id="PTHR11544">
    <property type="entry name" value="COLD SHOCK DOMAIN CONTAINING PROTEINS"/>
    <property type="match status" value="1"/>
</dbReference>
<evidence type="ECO:0000313" key="6">
    <source>
        <dbReference type="Proteomes" id="UP000663846"/>
    </source>
</evidence>
<dbReference type="SUPFAM" id="SSF50249">
    <property type="entry name" value="Nucleic acid-binding proteins"/>
    <property type="match status" value="1"/>
</dbReference>
<evidence type="ECO:0000256" key="1">
    <source>
        <dbReference type="ARBA" id="ARBA00004496"/>
    </source>
</evidence>
<dbReference type="InterPro" id="IPR050181">
    <property type="entry name" value="Cold_shock_domain"/>
</dbReference>
<dbReference type="Gene3D" id="2.40.50.140">
    <property type="entry name" value="Nucleic acid-binding proteins"/>
    <property type="match status" value="1"/>
</dbReference>
<dbReference type="GO" id="GO:0005737">
    <property type="term" value="C:cytoplasm"/>
    <property type="evidence" value="ECO:0007669"/>
    <property type="project" value="UniProtKB-SubCell"/>
</dbReference>
<feature type="region of interest" description="Disordered" evidence="3">
    <location>
        <begin position="41"/>
        <end position="71"/>
    </location>
</feature>
<accession>A0A8H2WQQ6</accession>
<gene>
    <name evidence="5" type="ORF">RDB_LOCUS58674</name>
</gene>
<feature type="domain" description="CSD" evidence="4">
    <location>
        <begin position="3"/>
        <end position="70"/>
    </location>
</feature>
<dbReference type="InterPro" id="IPR012156">
    <property type="entry name" value="Cold_shock_CspA"/>
</dbReference>
<proteinExistence type="predicted"/>
<evidence type="ECO:0000313" key="5">
    <source>
        <dbReference type="EMBL" id="CAE6403985.1"/>
    </source>
</evidence>
<dbReference type="SMART" id="SM00357">
    <property type="entry name" value="CSP"/>
    <property type="match status" value="1"/>
</dbReference>
<keyword evidence="2" id="KW-0963">Cytoplasm</keyword>
<comment type="subcellular location">
    <subcellularLocation>
        <location evidence="1">Cytoplasm</location>
    </subcellularLocation>
</comment>
<dbReference type="InterPro" id="IPR012340">
    <property type="entry name" value="NA-bd_OB-fold"/>
</dbReference>
<evidence type="ECO:0000259" key="4">
    <source>
        <dbReference type="PROSITE" id="PS51857"/>
    </source>
</evidence>
<dbReference type="AlphaFoldDB" id="A0A8H2WQQ6"/>
<reference evidence="5" key="1">
    <citation type="submission" date="2021-01" db="EMBL/GenBank/DDBJ databases">
        <authorList>
            <person name="Kaushik A."/>
        </authorList>
    </citation>
    <scope>NUCLEOTIDE SEQUENCE</scope>
    <source>
        <strain evidence="5">AG1-1C</strain>
    </source>
</reference>
<comment type="caution">
    <text evidence="5">The sequence shown here is derived from an EMBL/GenBank/DDBJ whole genome shotgun (WGS) entry which is preliminary data.</text>
</comment>
<dbReference type="InterPro" id="IPR002059">
    <property type="entry name" value="CSP_DNA-bd"/>
</dbReference>
<dbReference type="Pfam" id="PF00313">
    <property type="entry name" value="CSD"/>
    <property type="match status" value="1"/>
</dbReference>
<dbReference type="GO" id="GO:0003676">
    <property type="term" value="F:nucleic acid binding"/>
    <property type="evidence" value="ECO:0007669"/>
    <property type="project" value="InterPro"/>
</dbReference>
<name>A0A8H2WQQ6_9AGAM</name>
<dbReference type="PRINTS" id="PR00050">
    <property type="entry name" value="COLDSHOCK"/>
</dbReference>
<evidence type="ECO:0000256" key="2">
    <source>
        <dbReference type="ARBA" id="ARBA00022490"/>
    </source>
</evidence>
<dbReference type="EMBL" id="CAJMWS010000305">
    <property type="protein sequence ID" value="CAE6403985.1"/>
    <property type="molecule type" value="Genomic_DNA"/>
</dbReference>
<protein>
    <recommendedName>
        <fullName evidence="4">CSD domain-containing protein</fullName>
    </recommendedName>
</protein>
<organism evidence="5 6">
    <name type="scientific">Rhizoctonia solani</name>
    <dbReference type="NCBI Taxonomy" id="456999"/>
    <lineage>
        <taxon>Eukaryota</taxon>
        <taxon>Fungi</taxon>
        <taxon>Dikarya</taxon>
        <taxon>Basidiomycota</taxon>
        <taxon>Agaricomycotina</taxon>
        <taxon>Agaricomycetes</taxon>
        <taxon>Cantharellales</taxon>
        <taxon>Ceratobasidiaceae</taxon>
        <taxon>Rhizoctonia</taxon>
    </lineage>
</organism>
<dbReference type="InterPro" id="IPR011129">
    <property type="entry name" value="CSD"/>
</dbReference>
<dbReference type="CDD" id="cd04458">
    <property type="entry name" value="CSP_CDS"/>
    <property type="match status" value="1"/>
</dbReference>
<dbReference type="Proteomes" id="UP000663846">
    <property type="component" value="Unassembled WGS sequence"/>
</dbReference>
<dbReference type="PROSITE" id="PS51857">
    <property type="entry name" value="CSD_2"/>
    <property type="match status" value="1"/>
</dbReference>
<dbReference type="PIRSF" id="PIRSF002599">
    <property type="entry name" value="Cold_shock_A"/>
    <property type="match status" value="1"/>
</dbReference>
<evidence type="ECO:0000256" key="3">
    <source>
        <dbReference type="SAM" id="MobiDB-lite"/>
    </source>
</evidence>